<reference evidence="1" key="1">
    <citation type="submission" date="2022-09" db="EMBL/GenBank/DDBJ databases">
        <title>Tahibacter sp. nov., isolated from a fresh water.</title>
        <authorList>
            <person name="Baek J.H."/>
            <person name="Lee J.K."/>
            <person name="Kim J.M."/>
            <person name="Jeon C.O."/>
        </authorList>
    </citation>
    <scope>NUCLEOTIDE SEQUENCE</scope>
    <source>
        <strain evidence="1">W38</strain>
    </source>
</reference>
<name>A0ABY6BLJ1_9GAMM</name>
<accession>A0ABY6BLJ1</accession>
<evidence type="ECO:0000313" key="1">
    <source>
        <dbReference type="EMBL" id="UXI70342.1"/>
    </source>
</evidence>
<keyword evidence="2" id="KW-1185">Reference proteome</keyword>
<proteinExistence type="predicted"/>
<dbReference type="RefSeq" id="WP_261697292.1">
    <property type="nucleotide sequence ID" value="NZ_CP104694.1"/>
</dbReference>
<dbReference type="EMBL" id="CP104694">
    <property type="protein sequence ID" value="UXI70342.1"/>
    <property type="molecule type" value="Genomic_DNA"/>
</dbReference>
<evidence type="ECO:0000313" key="2">
    <source>
        <dbReference type="Proteomes" id="UP001064632"/>
    </source>
</evidence>
<dbReference type="Pfam" id="PF14119">
    <property type="entry name" value="DUF4288"/>
    <property type="match status" value="1"/>
</dbReference>
<gene>
    <name evidence="1" type="ORF">N4264_12105</name>
</gene>
<organism evidence="1 2">
    <name type="scientific">Tahibacter amnicola</name>
    <dbReference type="NCBI Taxonomy" id="2976241"/>
    <lineage>
        <taxon>Bacteria</taxon>
        <taxon>Pseudomonadati</taxon>
        <taxon>Pseudomonadota</taxon>
        <taxon>Gammaproteobacteria</taxon>
        <taxon>Lysobacterales</taxon>
        <taxon>Rhodanobacteraceae</taxon>
        <taxon>Tahibacter</taxon>
    </lineage>
</organism>
<dbReference type="InterPro" id="IPR025630">
    <property type="entry name" value="DUF4288"/>
</dbReference>
<sequence length="127" mass="14558">MATGLGRYGAKLLFQYRVDRGGEPDVYRLVEERIVTLAAPDADHAYRQFKRIGRAGGFAYHNDEGHKVVFEFVGVMDMKDLDSVCDDNESWYELKTMKQPMERRASLIPAKSQLKIFGGSWPARRKK</sequence>
<protein>
    <submittedName>
        <fullName evidence="1">DUF4288 domain-containing protein</fullName>
    </submittedName>
</protein>
<dbReference type="Proteomes" id="UP001064632">
    <property type="component" value="Chromosome"/>
</dbReference>